<dbReference type="Proteomes" id="UP001165074">
    <property type="component" value="Unassembled WGS sequence"/>
</dbReference>
<dbReference type="InterPro" id="IPR006311">
    <property type="entry name" value="TAT_signal"/>
</dbReference>
<comment type="caution">
    <text evidence="1">The sequence shown here is derived from an EMBL/GenBank/DDBJ whole genome shotgun (WGS) entry which is preliminary data.</text>
</comment>
<accession>A0A9W6S488</accession>
<evidence type="ECO:0000313" key="1">
    <source>
        <dbReference type="EMBL" id="GLY85105.1"/>
    </source>
</evidence>
<name>A0A9W6S488_9ACTN</name>
<evidence type="ECO:0000313" key="2">
    <source>
        <dbReference type="Proteomes" id="UP001165074"/>
    </source>
</evidence>
<gene>
    <name evidence="1" type="ORF">Airi02_030340</name>
</gene>
<keyword evidence="2" id="KW-1185">Reference proteome</keyword>
<sequence length="174" mass="18072">MADVGDDMSDERAALNRRRLLRTGAVAAPAGLAATLLGGHAASADAETDTSGSLVGSWAVTITFPGSTQESERGLFAFMPGGVIIETNTRSKYPGIGSWRMTGASTFAFVFREQAFDATGAYVGEIHVAQTGRLTSFTAFTCDGTGTIHDPSGNPITTVTSHGDAVRYTTADTT</sequence>
<organism evidence="1 2">
    <name type="scientific">Actinoallomurus iriomotensis</name>
    <dbReference type="NCBI Taxonomy" id="478107"/>
    <lineage>
        <taxon>Bacteria</taxon>
        <taxon>Bacillati</taxon>
        <taxon>Actinomycetota</taxon>
        <taxon>Actinomycetes</taxon>
        <taxon>Streptosporangiales</taxon>
        <taxon>Thermomonosporaceae</taxon>
        <taxon>Actinoallomurus</taxon>
    </lineage>
</organism>
<protein>
    <submittedName>
        <fullName evidence="1">Uncharacterized protein</fullName>
    </submittedName>
</protein>
<dbReference type="PROSITE" id="PS51318">
    <property type="entry name" value="TAT"/>
    <property type="match status" value="1"/>
</dbReference>
<dbReference type="AlphaFoldDB" id="A0A9W6S488"/>
<reference evidence="1" key="1">
    <citation type="submission" date="2023-03" db="EMBL/GenBank/DDBJ databases">
        <title>Actinoallomurus iriomotensis NBRC 103684.</title>
        <authorList>
            <person name="Ichikawa N."/>
            <person name="Sato H."/>
            <person name="Tonouchi N."/>
        </authorList>
    </citation>
    <scope>NUCLEOTIDE SEQUENCE</scope>
    <source>
        <strain evidence="1">NBRC 103684</strain>
    </source>
</reference>
<dbReference type="EMBL" id="BSTK01000004">
    <property type="protein sequence ID" value="GLY85105.1"/>
    <property type="molecule type" value="Genomic_DNA"/>
</dbReference>
<proteinExistence type="predicted"/>